<feature type="compositionally biased region" description="Low complexity" evidence="2">
    <location>
        <begin position="357"/>
        <end position="366"/>
    </location>
</feature>
<protein>
    <recommendedName>
        <fullName evidence="5">Constitutive coactivator of PPAR-gamma-like protein 1</fullName>
    </recommendedName>
</protein>
<keyword evidence="4" id="KW-1185">Reference proteome</keyword>
<feature type="region of interest" description="Disordered" evidence="2">
    <location>
        <begin position="353"/>
        <end position="387"/>
    </location>
</feature>
<evidence type="ECO:0000256" key="1">
    <source>
        <dbReference type="ARBA" id="ARBA00009495"/>
    </source>
</evidence>
<feature type="region of interest" description="Disordered" evidence="2">
    <location>
        <begin position="876"/>
        <end position="924"/>
    </location>
</feature>
<feature type="region of interest" description="Disordered" evidence="2">
    <location>
        <begin position="414"/>
        <end position="437"/>
    </location>
</feature>
<comment type="similarity">
    <text evidence="1">Belongs to the constitutive coactivator of PPAR-gamma family.</text>
</comment>
<evidence type="ECO:0000313" key="3">
    <source>
        <dbReference type="EMBL" id="KAK4875302.1"/>
    </source>
</evidence>
<dbReference type="FunFam" id="3.40.50.1010:FF:000009">
    <property type="entry name" value="Constitutive coactivator of PPAR-gamma-like protein 1"/>
    <property type="match status" value="1"/>
</dbReference>
<dbReference type="PANTHER" id="PTHR15976:SF16">
    <property type="entry name" value="ASTEROID DOMAIN-CONTAINING PROTEIN"/>
    <property type="match status" value="1"/>
</dbReference>
<dbReference type="InterPro" id="IPR026784">
    <property type="entry name" value="Coact_PPARg"/>
</dbReference>
<evidence type="ECO:0008006" key="5">
    <source>
        <dbReference type="Google" id="ProtNLM"/>
    </source>
</evidence>
<feature type="region of interest" description="Disordered" evidence="2">
    <location>
        <begin position="974"/>
        <end position="994"/>
    </location>
</feature>
<feature type="compositionally biased region" description="Polar residues" evidence="2">
    <location>
        <begin position="423"/>
        <end position="432"/>
    </location>
</feature>
<accession>A0AAN7PTA1</accession>
<reference evidence="4" key="1">
    <citation type="submission" date="2023-01" db="EMBL/GenBank/DDBJ databases">
        <title>Key to firefly adult light organ development and bioluminescence: homeobox transcription factors regulate luciferase expression and transportation to peroxisome.</title>
        <authorList>
            <person name="Fu X."/>
        </authorList>
    </citation>
    <scope>NUCLEOTIDE SEQUENCE [LARGE SCALE GENOMIC DNA]</scope>
</reference>
<feature type="region of interest" description="Disordered" evidence="2">
    <location>
        <begin position="466"/>
        <end position="495"/>
    </location>
</feature>
<feature type="compositionally biased region" description="Low complexity" evidence="2">
    <location>
        <begin position="466"/>
        <end position="476"/>
    </location>
</feature>
<evidence type="ECO:0000256" key="2">
    <source>
        <dbReference type="SAM" id="MobiDB-lite"/>
    </source>
</evidence>
<dbReference type="CDD" id="cd18672">
    <property type="entry name" value="PIN_FAM120B-like"/>
    <property type="match status" value="1"/>
</dbReference>
<proteinExistence type="inferred from homology"/>
<feature type="compositionally biased region" description="Polar residues" evidence="2">
    <location>
        <begin position="977"/>
        <end position="989"/>
    </location>
</feature>
<dbReference type="Gene3D" id="3.40.50.1010">
    <property type="entry name" value="5'-nuclease"/>
    <property type="match status" value="1"/>
</dbReference>
<organism evidence="3 4">
    <name type="scientific">Aquatica leii</name>
    <dbReference type="NCBI Taxonomy" id="1421715"/>
    <lineage>
        <taxon>Eukaryota</taxon>
        <taxon>Metazoa</taxon>
        <taxon>Ecdysozoa</taxon>
        <taxon>Arthropoda</taxon>
        <taxon>Hexapoda</taxon>
        <taxon>Insecta</taxon>
        <taxon>Pterygota</taxon>
        <taxon>Neoptera</taxon>
        <taxon>Endopterygota</taxon>
        <taxon>Coleoptera</taxon>
        <taxon>Polyphaga</taxon>
        <taxon>Elateriformia</taxon>
        <taxon>Elateroidea</taxon>
        <taxon>Lampyridae</taxon>
        <taxon>Luciolinae</taxon>
        <taxon>Aquatica</taxon>
    </lineage>
</organism>
<dbReference type="PANTHER" id="PTHR15976">
    <property type="entry name" value="CONSTITUTIVE COACTIVATOR OF PEROXISOME PROLIFERATOR-ACTIVATED RECEPTOR GAMMA"/>
    <property type="match status" value="1"/>
</dbReference>
<dbReference type="SUPFAM" id="SSF88723">
    <property type="entry name" value="PIN domain-like"/>
    <property type="match status" value="1"/>
</dbReference>
<dbReference type="Proteomes" id="UP001353858">
    <property type="component" value="Unassembled WGS sequence"/>
</dbReference>
<feature type="compositionally biased region" description="Polar residues" evidence="2">
    <location>
        <begin position="480"/>
        <end position="495"/>
    </location>
</feature>
<evidence type="ECO:0000313" key="4">
    <source>
        <dbReference type="Proteomes" id="UP001353858"/>
    </source>
</evidence>
<dbReference type="EMBL" id="JARPUR010000005">
    <property type="protein sequence ID" value="KAK4875302.1"/>
    <property type="molecule type" value="Genomic_DNA"/>
</dbReference>
<dbReference type="AlphaFoldDB" id="A0AAN7PTA1"/>
<name>A0AAN7PTA1_9COLE</name>
<sequence length="1251" mass="139398">MGIQDLQLFLESPNLEGGSVSVDLLKIARNVTQRQQPQYPNRKIRPIGNKLKLIMDAECCLDRLYGGYFSDWACGGQWNRMVQFLSLLMQAIERGNIELALVFNGTAIPERMSEWITEQANIRQKVGMVLKHINTKGTPPPKVWWTPPTCIRTALRMALRHLNTTVMCTMDDHHQEVIAYCREYGFHGLLGDDAEYAVFDPPRYFSSEHIKLTYKGSLETKEYMLSELTKTLQLSNEQVCVVAALLGNFILPDTEMQDIYRKIAASANPKDIKLIGDAGVKAIAEYVRSIPPPSNMDALVARIFVGPDDKRADLFRQSVQYYLNGTANGFLKYCSASSGDMFKVGKKDYKKKNSVQNNNNINCTTNPRLDESELDTSGFASETTEQEQESLQNYKLATANAVISSDIVIGLNDIDSSTKDESPPSSDTSRLNGHSDYGSGVTSNHIASSCTGSGGTRVNLFVSSSSSNASSVPASPKHANATNTPQIQQPIKPTISSDVLRTASLRHQKGLMAPMILHLLSSQEVRLPCVMEDEHCREFPQIHEIFRLIRQRVYAVVFNLHHIRFVHSKKQEKRELSENDPPPDIIVKEWVYSRSNPYQTPELVKADPLPWAVPTLHRLWFGPGLDDKRRRMRALLSCLNSDTPLILNTSYVPQHMLVMACVLRYIMSQPKPILRRQELDAFLCQAYSPDLMNAQYLQELTLTIVTSRGVQLAAMFMEGVEMALLANDACGAPLPWLMCCPWLYFDGKLFHHTLSRSTHVKNLLELCENHIDRVVKVERMRKAILEGLDVQFAKPPIPPFTGLLRQGIPPPCNLPTLSLPSTRGAAGLRQRSIPARGGQLQIAGVVVGSWGANYGYMRQQPQLVGGRGRGFVPQYQRGHQRKQGPPTYPVNKRGPPNKKKNFPAKQKQQFPVSRGRGMTMKTNNGDVLANDVIKEDQLTPPEEVLFEDCKGPEHLGQAASCTKLCRNAIPNGPCEESGQTRSITPSSNALPYFDTSPDKCNDQVLQQTAKTYSKNVAAAAKCTARLVSIDVTSDATEEVGSDASTSQQSKINLNLHRVDTPLSPLGPASTCFSRQSQRSEKNRQLAVKESTLAQKKGKFLDVASTVLAAVPPATSLYEQFGKSVACDLEPMDPHQRTIAQKLISYILYYGKLMRLTEHCSVSIPANIPQTPLYHHGRYDLNYPPQQQCQTTSVYLPPHTQRIQYTPSPLPSTEAVQPTEFADRSSLNVMVNDSTTNELSTFISFNNSEETN</sequence>
<dbReference type="GO" id="GO:0005634">
    <property type="term" value="C:nucleus"/>
    <property type="evidence" value="ECO:0007669"/>
    <property type="project" value="TreeGrafter"/>
</dbReference>
<dbReference type="InterPro" id="IPR029060">
    <property type="entry name" value="PIN-like_dom_sf"/>
</dbReference>
<gene>
    <name evidence="3" type="ORF">RN001_011724</name>
</gene>
<comment type="caution">
    <text evidence="3">The sequence shown here is derived from an EMBL/GenBank/DDBJ whole genome shotgun (WGS) entry which is preliminary data.</text>
</comment>